<name>A0AAN7Q6M6_9COLE</name>
<feature type="domain" description="Origin recognition complex subunit 2 winged-helix" evidence="9">
    <location>
        <begin position="356"/>
        <end position="413"/>
    </location>
</feature>
<dbReference type="EMBL" id="JARPUR010000002">
    <property type="protein sequence ID" value="KAK4882005.1"/>
    <property type="molecule type" value="Genomic_DNA"/>
</dbReference>
<evidence type="ECO:0000259" key="9">
    <source>
        <dbReference type="Pfam" id="PF24882"/>
    </source>
</evidence>
<keyword evidence="11" id="KW-1185">Reference proteome</keyword>
<dbReference type="InterPro" id="IPR056772">
    <property type="entry name" value="RecA-like_ORC2"/>
</dbReference>
<evidence type="ECO:0000313" key="10">
    <source>
        <dbReference type="EMBL" id="KAK4882005.1"/>
    </source>
</evidence>
<feature type="region of interest" description="Disordered" evidence="7">
    <location>
        <begin position="1"/>
        <end position="60"/>
    </location>
</feature>
<dbReference type="PANTHER" id="PTHR14052">
    <property type="entry name" value="ORIGIN RECOGNITION COMPLEX SUBUNIT 2"/>
    <property type="match status" value="1"/>
</dbReference>
<comment type="function">
    <text evidence="6">Component of the origin recognition complex (ORC) that binds origins of replication. DNA-binding is ATP-dependent. ORC is required to assemble the pre-replication complex necessary to initiate DNA replication.</text>
</comment>
<dbReference type="InterPro" id="IPR007220">
    <property type="entry name" value="ORC2"/>
</dbReference>
<gene>
    <name evidence="10" type="ORF">RN001_005324</name>
</gene>
<evidence type="ECO:0000256" key="1">
    <source>
        <dbReference type="ARBA" id="ARBA00004123"/>
    </source>
</evidence>
<dbReference type="Proteomes" id="UP001353858">
    <property type="component" value="Unassembled WGS sequence"/>
</dbReference>
<proteinExistence type="inferred from homology"/>
<evidence type="ECO:0000256" key="6">
    <source>
        <dbReference type="RuleBase" id="RU368084"/>
    </source>
</evidence>
<dbReference type="AlphaFoldDB" id="A0AAN7Q6M6"/>
<evidence type="ECO:0000256" key="4">
    <source>
        <dbReference type="ARBA" id="ARBA00022705"/>
    </source>
</evidence>
<protein>
    <recommendedName>
        <fullName evidence="3 6">Origin recognition complex subunit 2</fullName>
    </recommendedName>
</protein>
<dbReference type="GO" id="GO:0003688">
    <property type="term" value="F:DNA replication origin binding"/>
    <property type="evidence" value="ECO:0007669"/>
    <property type="project" value="UniProtKB-UniRule"/>
</dbReference>
<accession>A0AAN7Q6M6</accession>
<keyword evidence="4 6" id="KW-0235">DNA replication</keyword>
<evidence type="ECO:0000256" key="3">
    <source>
        <dbReference type="ARBA" id="ARBA00019080"/>
    </source>
</evidence>
<feature type="domain" description="Origin recognition complex subunit 2 RecA-like" evidence="8">
    <location>
        <begin position="137"/>
        <end position="298"/>
    </location>
</feature>
<dbReference type="PANTHER" id="PTHR14052:SF0">
    <property type="entry name" value="ORIGIN RECOGNITION COMPLEX SUBUNIT 2"/>
    <property type="match status" value="1"/>
</dbReference>
<dbReference type="GO" id="GO:0006260">
    <property type="term" value="P:DNA replication"/>
    <property type="evidence" value="ECO:0007669"/>
    <property type="project" value="UniProtKB-UniRule"/>
</dbReference>
<evidence type="ECO:0000256" key="2">
    <source>
        <dbReference type="ARBA" id="ARBA00007421"/>
    </source>
</evidence>
<organism evidence="10 11">
    <name type="scientific">Aquatica leii</name>
    <dbReference type="NCBI Taxonomy" id="1421715"/>
    <lineage>
        <taxon>Eukaryota</taxon>
        <taxon>Metazoa</taxon>
        <taxon>Ecdysozoa</taxon>
        <taxon>Arthropoda</taxon>
        <taxon>Hexapoda</taxon>
        <taxon>Insecta</taxon>
        <taxon>Pterygota</taxon>
        <taxon>Neoptera</taxon>
        <taxon>Endopterygota</taxon>
        <taxon>Coleoptera</taxon>
        <taxon>Polyphaga</taxon>
        <taxon>Elateriformia</taxon>
        <taxon>Elateroidea</taxon>
        <taxon>Lampyridae</taxon>
        <taxon>Luciolinae</taxon>
        <taxon>Aquatica</taxon>
    </lineage>
</organism>
<comment type="similarity">
    <text evidence="2 6">Belongs to the ORC2 family.</text>
</comment>
<reference evidence="11" key="1">
    <citation type="submission" date="2023-01" db="EMBL/GenBank/DDBJ databases">
        <title>Key to firefly adult light organ development and bioluminescence: homeobox transcription factors regulate luciferase expression and transportation to peroxisome.</title>
        <authorList>
            <person name="Fu X."/>
        </authorList>
    </citation>
    <scope>NUCLEOTIDE SEQUENCE [LARGE SCALE GENOMIC DNA]</scope>
</reference>
<feature type="compositionally biased region" description="Low complexity" evidence="7">
    <location>
        <begin position="29"/>
        <end position="57"/>
    </location>
</feature>
<dbReference type="GO" id="GO:0005664">
    <property type="term" value="C:nuclear origin of replication recognition complex"/>
    <property type="evidence" value="ECO:0007669"/>
    <property type="project" value="UniProtKB-UniRule"/>
</dbReference>
<dbReference type="Pfam" id="PF24882">
    <property type="entry name" value="WHD_ORC2"/>
    <property type="match status" value="1"/>
</dbReference>
<evidence type="ECO:0000256" key="5">
    <source>
        <dbReference type="ARBA" id="ARBA00023242"/>
    </source>
</evidence>
<dbReference type="InterPro" id="IPR056773">
    <property type="entry name" value="WHD_ORC2"/>
</dbReference>
<comment type="subunit">
    <text evidence="6">Component of the origin recognition complex (ORC).</text>
</comment>
<keyword evidence="5 6" id="KW-0539">Nucleus</keyword>
<feature type="compositionally biased region" description="Polar residues" evidence="7">
    <location>
        <begin position="1"/>
        <end position="12"/>
    </location>
</feature>
<dbReference type="Pfam" id="PF04084">
    <property type="entry name" value="RecA-like_ORC2"/>
    <property type="match status" value="1"/>
</dbReference>
<comment type="subcellular location">
    <subcellularLocation>
        <location evidence="1 6">Nucleus</location>
    </subcellularLocation>
</comment>
<evidence type="ECO:0000313" key="11">
    <source>
        <dbReference type="Proteomes" id="UP001353858"/>
    </source>
</evidence>
<sequence length="425" mass="48295">MSYNTRKSTSKLAQEPKTVLIDSSDEDFSSSNSEYELSGSESSSSESSLEESSSTSDSTDHFILEKSKRLPSTTLKKDTFSKSYIIKSEDYFSNSSKRKTVTSNNAISKIDTPQLQQEDLEKLLSSLNLTVKHGKKLKELSSKNQEQFSKWLYIMKEGFNILLYGVGSKLAILHDFIQECVGNMPVVVVNGFFPNVSIKNVIDGIIHDILELSENTGSIYDACDVIAHEMSRLRNMCIYLIIHNIEGDMLKNNKAQTVFSKLATVPNIHIIASLDHVSAPLIWDNTKLSKFNFIWFDVTCFMPYLKETRFEDSSIVQRSKTLVLSSLHNVFLSLTSNSKGIYLLIVKYQLEHGKVQHYQGLAFKDLYWSCREAFLVSSDLALRSQLTEYVDHKMLKVKRSIDGTELIIIPMTNNILQQFFDEQSK</sequence>
<comment type="caution">
    <text evidence="10">The sequence shown here is derived from an EMBL/GenBank/DDBJ whole genome shotgun (WGS) entry which is preliminary data.</text>
</comment>
<evidence type="ECO:0000259" key="8">
    <source>
        <dbReference type="Pfam" id="PF04084"/>
    </source>
</evidence>
<evidence type="ECO:0000256" key="7">
    <source>
        <dbReference type="SAM" id="MobiDB-lite"/>
    </source>
</evidence>